<dbReference type="EMBL" id="FWYC01000016">
    <property type="protein sequence ID" value="SMD22233.1"/>
    <property type="molecule type" value="Genomic_DNA"/>
</dbReference>
<dbReference type="OrthoDB" id="5148265at2"/>
<proteinExistence type="predicted"/>
<organism evidence="1 2">
    <name type="scientific">Lentzea albidocapillata</name>
    <dbReference type="NCBI Taxonomy" id="40571"/>
    <lineage>
        <taxon>Bacteria</taxon>
        <taxon>Bacillati</taxon>
        <taxon>Actinomycetota</taxon>
        <taxon>Actinomycetes</taxon>
        <taxon>Pseudonocardiales</taxon>
        <taxon>Pseudonocardiaceae</taxon>
        <taxon>Lentzea</taxon>
    </lineage>
</organism>
<dbReference type="AlphaFoldDB" id="A0A1W2FK84"/>
<reference evidence="2" key="1">
    <citation type="submission" date="2017-04" db="EMBL/GenBank/DDBJ databases">
        <authorList>
            <person name="Varghese N."/>
            <person name="Submissions S."/>
        </authorList>
    </citation>
    <scope>NUCLEOTIDE SEQUENCE [LARGE SCALE GENOMIC DNA]</scope>
    <source>
        <strain evidence="2">DSM 44073</strain>
    </source>
</reference>
<dbReference type="Proteomes" id="UP000192840">
    <property type="component" value="Unassembled WGS sequence"/>
</dbReference>
<evidence type="ECO:0000313" key="1">
    <source>
        <dbReference type="EMBL" id="SMD22233.1"/>
    </source>
</evidence>
<dbReference type="RefSeq" id="WP_030480879.1">
    <property type="nucleotide sequence ID" value="NZ_FWYC01000016.1"/>
</dbReference>
<evidence type="ECO:0000313" key="2">
    <source>
        <dbReference type="Proteomes" id="UP000192840"/>
    </source>
</evidence>
<protein>
    <submittedName>
        <fullName evidence="1">Uncharacterized protein</fullName>
    </submittedName>
</protein>
<dbReference type="STRING" id="40571.SAMN05660733_06662"/>
<gene>
    <name evidence="1" type="ORF">SAMN05660733_06662</name>
</gene>
<sequence>MAPCLDVYIRLPRVDRGLVEDFLEAHVQGWRESAAWLSDAAAEILEAGLSGVPSGETLYAPSRRLRRSDELDFVMVAFPRDEGVVVGVSVDLEPGEDAAMTSAEEWLARLLEQFGATQGFVQAEEPPPLTEAEWHAEMTRALASRSLG</sequence>
<keyword evidence="2" id="KW-1185">Reference proteome</keyword>
<accession>A0A1W2FK84</accession>
<name>A0A1W2FK84_9PSEU</name>